<protein>
    <submittedName>
        <fullName evidence="2">Uncharacterized protein</fullName>
    </submittedName>
</protein>
<dbReference type="EMBL" id="JARBJD010000045">
    <property type="protein sequence ID" value="KAK2957620.1"/>
    <property type="molecule type" value="Genomic_DNA"/>
</dbReference>
<keyword evidence="3" id="KW-1185">Reference proteome</keyword>
<gene>
    <name evidence="2" type="ORF">BLNAU_7519</name>
</gene>
<evidence type="ECO:0000256" key="1">
    <source>
        <dbReference type="SAM" id="MobiDB-lite"/>
    </source>
</evidence>
<name>A0ABQ9Y1L0_9EUKA</name>
<proteinExistence type="predicted"/>
<evidence type="ECO:0000313" key="2">
    <source>
        <dbReference type="EMBL" id="KAK2957620.1"/>
    </source>
</evidence>
<feature type="region of interest" description="Disordered" evidence="1">
    <location>
        <begin position="168"/>
        <end position="188"/>
    </location>
</feature>
<dbReference type="Proteomes" id="UP001281761">
    <property type="component" value="Unassembled WGS sequence"/>
</dbReference>
<organism evidence="2 3">
    <name type="scientific">Blattamonas nauphoetae</name>
    <dbReference type="NCBI Taxonomy" id="2049346"/>
    <lineage>
        <taxon>Eukaryota</taxon>
        <taxon>Metamonada</taxon>
        <taxon>Preaxostyla</taxon>
        <taxon>Oxymonadida</taxon>
        <taxon>Blattamonas</taxon>
    </lineage>
</organism>
<comment type="caution">
    <text evidence="2">The sequence shown here is derived from an EMBL/GenBank/DDBJ whole genome shotgun (WGS) entry which is preliminary data.</text>
</comment>
<evidence type="ECO:0000313" key="3">
    <source>
        <dbReference type="Proteomes" id="UP001281761"/>
    </source>
</evidence>
<accession>A0ABQ9Y1L0</accession>
<sequence>MSSSADVTLCRCHPLPMSPSADVTLCRCHPLPMSLSADVILCRCHPLPMSLSADVSLCRYHPRPSSTLTSNSCSLSCFLHRLIYEMDDSDRQPSQNIEHPLLIAVHVSSVSPSAEMPVLQTEPMGSDELSAEAALFRHATCSCWERQLDGSTGPRRFSKIAAFRVQPPLFPPHTPSERDEGTHKRCPNGHTSLFDPTFEADYLSHRSIVVESWRADVTRLLGPSFQHISLSLLWSLFSDDGK</sequence>
<reference evidence="2 3" key="1">
    <citation type="journal article" date="2022" name="bioRxiv">
        <title>Genomics of Preaxostyla Flagellates Illuminates Evolutionary Transitions and the Path Towards Mitochondrial Loss.</title>
        <authorList>
            <person name="Novak L.V.F."/>
            <person name="Treitli S.C."/>
            <person name="Pyrih J."/>
            <person name="Halakuc P."/>
            <person name="Pipaliya S.V."/>
            <person name="Vacek V."/>
            <person name="Brzon O."/>
            <person name="Soukal P."/>
            <person name="Eme L."/>
            <person name="Dacks J.B."/>
            <person name="Karnkowska A."/>
            <person name="Elias M."/>
            <person name="Hampl V."/>
        </authorList>
    </citation>
    <scope>NUCLEOTIDE SEQUENCE [LARGE SCALE GENOMIC DNA]</scope>
    <source>
        <strain evidence="2">NAU3</strain>
        <tissue evidence="2">Gut</tissue>
    </source>
</reference>